<dbReference type="SUPFAM" id="SSF54768">
    <property type="entry name" value="dsRNA-binding domain-like"/>
    <property type="match status" value="1"/>
</dbReference>
<dbReference type="PROSITE" id="PS50881">
    <property type="entry name" value="S5_DSRBD"/>
    <property type="match status" value="1"/>
</dbReference>
<organism evidence="7">
    <name type="scientific">bioreactor metagenome</name>
    <dbReference type="NCBI Taxonomy" id="1076179"/>
    <lineage>
        <taxon>unclassified sequences</taxon>
        <taxon>metagenomes</taxon>
        <taxon>ecological metagenomes</taxon>
    </lineage>
</organism>
<protein>
    <submittedName>
        <fullName evidence="7">30S ribosomal protein S5</fullName>
    </submittedName>
</protein>
<dbReference type="FunFam" id="3.30.230.10:FF:000002">
    <property type="entry name" value="30S ribosomal protein S5"/>
    <property type="match status" value="1"/>
</dbReference>
<dbReference type="GO" id="GO:0006412">
    <property type="term" value="P:translation"/>
    <property type="evidence" value="ECO:0007669"/>
    <property type="project" value="InterPro"/>
</dbReference>
<dbReference type="PANTHER" id="PTHR48277">
    <property type="entry name" value="MITOCHONDRIAL RIBOSOMAL PROTEIN S5"/>
    <property type="match status" value="1"/>
</dbReference>
<dbReference type="Gene3D" id="3.30.230.10">
    <property type="match status" value="1"/>
</dbReference>
<sequence>MQNNRRFEKEPAEFKERLVSINRVAKVVKGGKNFRFTALMVVGNEKGKVGVGLGKAAEIPEAVRKGVEDAKRHMVEVPIVGTTIPHAVEGKFGKGHVRMLPAEEGAGVIAGGPARAVLEMAGIRDIRTKSYGSNNPSNCVKATIEGLSQLRTAEQIAKARGKSVEEILG</sequence>
<dbReference type="InterPro" id="IPR013810">
    <property type="entry name" value="Ribosomal_uS5_N"/>
</dbReference>
<dbReference type="NCBIfam" id="TIGR01021">
    <property type="entry name" value="rpsE_bact"/>
    <property type="match status" value="1"/>
</dbReference>
<dbReference type="GO" id="GO:0019843">
    <property type="term" value="F:rRNA binding"/>
    <property type="evidence" value="ECO:0007669"/>
    <property type="project" value="UniProtKB-KW"/>
</dbReference>
<dbReference type="GO" id="GO:0015935">
    <property type="term" value="C:small ribosomal subunit"/>
    <property type="evidence" value="ECO:0007669"/>
    <property type="project" value="InterPro"/>
</dbReference>
<dbReference type="HAMAP" id="MF_01307_B">
    <property type="entry name" value="Ribosomal_uS5_B"/>
    <property type="match status" value="1"/>
</dbReference>
<keyword evidence="2" id="KW-0699">rRNA-binding</keyword>
<dbReference type="InterPro" id="IPR020568">
    <property type="entry name" value="Ribosomal_Su5_D2-typ_SF"/>
</dbReference>
<evidence type="ECO:0000256" key="5">
    <source>
        <dbReference type="ARBA" id="ARBA00023274"/>
    </source>
</evidence>
<comment type="similarity">
    <text evidence="1">Belongs to the universal ribosomal protein uS5 family.</text>
</comment>
<dbReference type="SUPFAM" id="SSF54211">
    <property type="entry name" value="Ribosomal protein S5 domain 2-like"/>
    <property type="match status" value="1"/>
</dbReference>
<dbReference type="InterPro" id="IPR000851">
    <property type="entry name" value="Ribosomal_uS5"/>
</dbReference>
<dbReference type="EMBL" id="VSSQ01010100">
    <property type="protein sequence ID" value="MPM43432.1"/>
    <property type="molecule type" value="Genomic_DNA"/>
</dbReference>
<evidence type="ECO:0000256" key="4">
    <source>
        <dbReference type="ARBA" id="ARBA00022980"/>
    </source>
</evidence>
<dbReference type="InterPro" id="IPR018192">
    <property type="entry name" value="Ribosomal_uS5_N_CS"/>
</dbReference>
<dbReference type="Pfam" id="PF00333">
    <property type="entry name" value="Ribosomal_S5"/>
    <property type="match status" value="1"/>
</dbReference>
<dbReference type="InterPro" id="IPR014721">
    <property type="entry name" value="Ribsml_uS5_D2-typ_fold_subgr"/>
</dbReference>
<dbReference type="GO" id="GO:0003735">
    <property type="term" value="F:structural constituent of ribosome"/>
    <property type="evidence" value="ECO:0007669"/>
    <property type="project" value="InterPro"/>
</dbReference>
<dbReference type="AlphaFoldDB" id="A0A644ZRF5"/>
<gene>
    <name evidence="7" type="primary">rpsE_29</name>
    <name evidence="7" type="ORF">SDC9_90106</name>
</gene>
<dbReference type="InterPro" id="IPR005712">
    <property type="entry name" value="Ribosomal_uS5_bac-type"/>
</dbReference>
<evidence type="ECO:0000256" key="1">
    <source>
        <dbReference type="ARBA" id="ARBA00008945"/>
    </source>
</evidence>
<name>A0A644ZRF5_9ZZZZ</name>
<evidence type="ECO:0000256" key="2">
    <source>
        <dbReference type="ARBA" id="ARBA00022730"/>
    </source>
</evidence>
<evidence type="ECO:0000256" key="3">
    <source>
        <dbReference type="ARBA" id="ARBA00022884"/>
    </source>
</evidence>
<keyword evidence="4 7" id="KW-0689">Ribosomal protein</keyword>
<dbReference type="Pfam" id="PF03719">
    <property type="entry name" value="Ribosomal_S5_C"/>
    <property type="match status" value="1"/>
</dbReference>
<feature type="domain" description="S5 DRBM" evidence="6">
    <location>
        <begin position="14"/>
        <end position="77"/>
    </location>
</feature>
<comment type="caution">
    <text evidence="7">The sequence shown here is derived from an EMBL/GenBank/DDBJ whole genome shotgun (WGS) entry which is preliminary data.</text>
</comment>
<dbReference type="PANTHER" id="PTHR48277:SF1">
    <property type="entry name" value="MITOCHONDRIAL RIBOSOMAL PROTEIN S5"/>
    <property type="match status" value="1"/>
</dbReference>
<proteinExistence type="inferred from homology"/>
<dbReference type="GO" id="GO:0005737">
    <property type="term" value="C:cytoplasm"/>
    <property type="evidence" value="ECO:0007669"/>
    <property type="project" value="UniProtKB-ARBA"/>
</dbReference>
<evidence type="ECO:0000313" key="7">
    <source>
        <dbReference type="EMBL" id="MPM43432.1"/>
    </source>
</evidence>
<accession>A0A644ZRF5</accession>
<evidence type="ECO:0000259" key="6">
    <source>
        <dbReference type="PROSITE" id="PS50881"/>
    </source>
</evidence>
<reference evidence="7" key="1">
    <citation type="submission" date="2019-08" db="EMBL/GenBank/DDBJ databases">
        <authorList>
            <person name="Kucharzyk K."/>
            <person name="Murdoch R.W."/>
            <person name="Higgins S."/>
            <person name="Loffler F."/>
        </authorList>
    </citation>
    <scope>NUCLEOTIDE SEQUENCE</scope>
</reference>
<keyword evidence="5" id="KW-0687">Ribonucleoprotein</keyword>
<dbReference type="Gene3D" id="3.30.160.20">
    <property type="match status" value="1"/>
</dbReference>
<dbReference type="InterPro" id="IPR005324">
    <property type="entry name" value="Ribosomal_uS5_C"/>
</dbReference>
<keyword evidence="3" id="KW-0694">RNA-binding</keyword>
<dbReference type="GO" id="GO:0042254">
    <property type="term" value="P:ribosome biogenesis"/>
    <property type="evidence" value="ECO:0007669"/>
    <property type="project" value="UniProtKB-ARBA"/>
</dbReference>
<dbReference type="PROSITE" id="PS00585">
    <property type="entry name" value="RIBOSOMAL_S5"/>
    <property type="match status" value="1"/>
</dbReference>
<dbReference type="FunFam" id="3.30.160.20:FF:000001">
    <property type="entry name" value="30S ribosomal protein S5"/>
    <property type="match status" value="1"/>
</dbReference>